<organism evidence="2 3">
    <name type="scientific">Jatropha curcas</name>
    <name type="common">Barbados nut</name>
    <dbReference type="NCBI Taxonomy" id="180498"/>
    <lineage>
        <taxon>Eukaryota</taxon>
        <taxon>Viridiplantae</taxon>
        <taxon>Streptophyta</taxon>
        <taxon>Embryophyta</taxon>
        <taxon>Tracheophyta</taxon>
        <taxon>Spermatophyta</taxon>
        <taxon>Magnoliopsida</taxon>
        <taxon>eudicotyledons</taxon>
        <taxon>Gunneridae</taxon>
        <taxon>Pentapetalae</taxon>
        <taxon>rosids</taxon>
        <taxon>fabids</taxon>
        <taxon>Malpighiales</taxon>
        <taxon>Euphorbiaceae</taxon>
        <taxon>Crotonoideae</taxon>
        <taxon>Jatropheae</taxon>
        <taxon>Jatropha</taxon>
    </lineage>
</organism>
<dbReference type="AlphaFoldDB" id="A0A067JAJ7"/>
<evidence type="ECO:0000313" key="2">
    <source>
        <dbReference type="EMBL" id="KDP20836.1"/>
    </source>
</evidence>
<evidence type="ECO:0000313" key="3">
    <source>
        <dbReference type="Proteomes" id="UP000027138"/>
    </source>
</evidence>
<reference evidence="2 3" key="1">
    <citation type="journal article" date="2014" name="PLoS ONE">
        <title>Global Analysis of Gene Expression Profiles in Physic Nut (Jatropha curcas L.) Seedlings Exposed to Salt Stress.</title>
        <authorList>
            <person name="Zhang L."/>
            <person name="Zhang C."/>
            <person name="Wu P."/>
            <person name="Chen Y."/>
            <person name="Li M."/>
            <person name="Jiang H."/>
            <person name="Wu G."/>
        </authorList>
    </citation>
    <scope>NUCLEOTIDE SEQUENCE [LARGE SCALE GENOMIC DNA]</scope>
    <source>
        <strain evidence="3">cv. GZQX0401</strain>
        <tissue evidence="2">Young leaves</tissue>
    </source>
</reference>
<protein>
    <submittedName>
        <fullName evidence="2">Uncharacterized protein</fullName>
    </submittedName>
</protein>
<dbReference type="PANTHER" id="PTHR34558">
    <property type="entry name" value="EXPRESSED PROTEIN"/>
    <property type="match status" value="1"/>
</dbReference>
<dbReference type="PANTHER" id="PTHR34558:SF16">
    <property type="match status" value="1"/>
</dbReference>
<proteinExistence type="predicted"/>
<gene>
    <name evidence="2" type="ORF">JCGZ_21307</name>
</gene>
<feature type="transmembrane region" description="Helical" evidence="1">
    <location>
        <begin position="34"/>
        <end position="56"/>
    </location>
</feature>
<keyword evidence="1" id="KW-0812">Transmembrane</keyword>
<dbReference type="EMBL" id="KK915662">
    <property type="protein sequence ID" value="KDP20836.1"/>
    <property type="molecule type" value="Genomic_DNA"/>
</dbReference>
<dbReference type="Proteomes" id="UP000027138">
    <property type="component" value="Unassembled WGS sequence"/>
</dbReference>
<dbReference type="OrthoDB" id="851295at2759"/>
<accession>A0A067JAJ7</accession>
<keyword evidence="1" id="KW-1133">Transmembrane helix</keyword>
<keyword evidence="3" id="KW-1185">Reference proteome</keyword>
<name>A0A067JAJ7_JATCU</name>
<sequence length="69" mass="7486">MQPTVPSPAPSQNGIIAVTPGIRQIARHHPNRSVAGGDVILCGFLMAIVAVVFCYIRITRRNHNQESHA</sequence>
<evidence type="ECO:0000256" key="1">
    <source>
        <dbReference type="SAM" id="Phobius"/>
    </source>
</evidence>
<keyword evidence="1" id="KW-0472">Membrane</keyword>